<proteinExistence type="predicted"/>
<dbReference type="AlphaFoldDB" id="A0A1E5L663"/>
<name>A0A1E5L663_9FIRM</name>
<keyword evidence="2" id="KW-1185">Reference proteome</keyword>
<accession>A0A1E5L663</accession>
<gene>
    <name evidence="1" type="ORF">BHU72_02130</name>
</gene>
<evidence type="ECO:0000313" key="2">
    <source>
        <dbReference type="Proteomes" id="UP000095255"/>
    </source>
</evidence>
<dbReference type="Proteomes" id="UP000095255">
    <property type="component" value="Unassembled WGS sequence"/>
</dbReference>
<protein>
    <submittedName>
        <fullName evidence="1">Uncharacterized protein</fullName>
    </submittedName>
</protein>
<dbReference type="STRING" id="1390249.BHU72_02130"/>
<sequence>MGKEVQRQLASERLFLQYLGQDFERASHAMKTSNYLYVYLKDGTSYRYHYKPVEQRLDKGTRNAGGISYLGRITAGVNLTKFSYEVDSFGVSIQYSLGNGPDREMFFRFKAQ</sequence>
<reference evidence="1 2" key="1">
    <citation type="submission" date="2016-09" db="EMBL/GenBank/DDBJ databases">
        <title>Desulfuribacillus arsenicus sp. nov., an obligately anaerobic, dissimilatory arsenic- and antimonate-reducing bacterium isolated from anoxic sediments.</title>
        <authorList>
            <person name="Abin C.A."/>
            <person name="Hollibaugh J.T."/>
        </authorList>
    </citation>
    <scope>NUCLEOTIDE SEQUENCE [LARGE SCALE GENOMIC DNA]</scope>
    <source>
        <strain evidence="1 2">MLFW-2</strain>
    </source>
</reference>
<organism evidence="1 2">
    <name type="scientific">Desulfuribacillus stibiiarsenatis</name>
    <dbReference type="NCBI Taxonomy" id="1390249"/>
    <lineage>
        <taxon>Bacteria</taxon>
        <taxon>Bacillati</taxon>
        <taxon>Bacillota</taxon>
        <taxon>Desulfuribacillia</taxon>
        <taxon>Desulfuribacillales</taxon>
        <taxon>Desulfuribacillaceae</taxon>
        <taxon>Desulfuribacillus</taxon>
    </lineage>
</organism>
<evidence type="ECO:0000313" key="1">
    <source>
        <dbReference type="EMBL" id="OEH85620.1"/>
    </source>
</evidence>
<comment type="caution">
    <text evidence="1">The sequence shown here is derived from an EMBL/GenBank/DDBJ whole genome shotgun (WGS) entry which is preliminary data.</text>
</comment>
<dbReference type="EMBL" id="MJAT01000012">
    <property type="protein sequence ID" value="OEH85620.1"/>
    <property type="molecule type" value="Genomic_DNA"/>
</dbReference>